<evidence type="ECO:0000313" key="2">
    <source>
        <dbReference type="Proteomes" id="UP000245697"/>
    </source>
</evidence>
<dbReference type="RefSeq" id="WP_109599067.1">
    <property type="nucleotide sequence ID" value="NZ_BONA01000065.1"/>
</dbReference>
<name>A0A316FR51_9ACTN</name>
<proteinExistence type="predicted"/>
<keyword evidence="2" id="KW-1185">Reference proteome</keyword>
<dbReference type="EMBL" id="QGGR01000016">
    <property type="protein sequence ID" value="PWK41674.1"/>
    <property type="molecule type" value="Genomic_DNA"/>
</dbReference>
<protein>
    <submittedName>
        <fullName evidence="1">Uncharacterized protein</fullName>
    </submittedName>
</protein>
<dbReference type="AlphaFoldDB" id="A0A316FR51"/>
<organism evidence="1 2">
    <name type="scientific">Actinoplanes xinjiangensis</name>
    <dbReference type="NCBI Taxonomy" id="512350"/>
    <lineage>
        <taxon>Bacteria</taxon>
        <taxon>Bacillati</taxon>
        <taxon>Actinomycetota</taxon>
        <taxon>Actinomycetes</taxon>
        <taxon>Micromonosporales</taxon>
        <taxon>Micromonosporaceae</taxon>
        <taxon>Actinoplanes</taxon>
    </lineage>
</organism>
<gene>
    <name evidence="1" type="ORF">BC793_116147</name>
</gene>
<accession>A0A316FR51</accession>
<dbReference type="Proteomes" id="UP000245697">
    <property type="component" value="Unassembled WGS sequence"/>
</dbReference>
<comment type="caution">
    <text evidence="1">The sequence shown here is derived from an EMBL/GenBank/DDBJ whole genome shotgun (WGS) entry which is preliminary data.</text>
</comment>
<evidence type="ECO:0000313" key="1">
    <source>
        <dbReference type="EMBL" id="PWK41674.1"/>
    </source>
</evidence>
<reference evidence="1 2" key="1">
    <citation type="submission" date="2018-05" db="EMBL/GenBank/DDBJ databases">
        <title>Genomic Encyclopedia of Archaeal and Bacterial Type Strains, Phase II (KMG-II): from individual species to whole genera.</title>
        <authorList>
            <person name="Goeker M."/>
        </authorList>
    </citation>
    <scope>NUCLEOTIDE SEQUENCE [LARGE SCALE GENOMIC DNA]</scope>
    <source>
        <strain evidence="1 2">DSM 45184</strain>
    </source>
</reference>
<sequence length="71" mass="8202">MTADTAPVRCLTIYCIRPATHWHDGAPYCLDCAWICIHEEGRIIEPAPGVARDFARYYTDRDLNPHRRDQS</sequence>